<keyword evidence="2" id="KW-0472">Membrane</keyword>
<feature type="region of interest" description="Disordered" evidence="1">
    <location>
        <begin position="443"/>
        <end position="480"/>
    </location>
</feature>
<feature type="compositionally biased region" description="Low complexity" evidence="1">
    <location>
        <begin position="280"/>
        <end position="295"/>
    </location>
</feature>
<feature type="compositionally biased region" description="Polar residues" evidence="1">
    <location>
        <begin position="304"/>
        <end position="315"/>
    </location>
</feature>
<comment type="caution">
    <text evidence="3">The sequence shown here is derived from an EMBL/GenBank/DDBJ whole genome shotgun (WGS) entry which is preliminary data.</text>
</comment>
<proteinExistence type="predicted"/>
<name>A0AAW2L140_SESRA</name>
<reference evidence="3" key="1">
    <citation type="submission" date="2020-06" db="EMBL/GenBank/DDBJ databases">
        <authorList>
            <person name="Li T."/>
            <person name="Hu X."/>
            <person name="Zhang T."/>
            <person name="Song X."/>
            <person name="Zhang H."/>
            <person name="Dai N."/>
            <person name="Sheng W."/>
            <person name="Hou X."/>
            <person name="Wei L."/>
        </authorList>
    </citation>
    <scope>NUCLEOTIDE SEQUENCE</scope>
    <source>
        <strain evidence="3">G02</strain>
        <tissue evidence="3">Leaf</tissue>
    </source>
</reference>
<feature type="region of interest" description="Disordered" evidence="1">
    <location>
        <begin position="243"/>
        <end position="391"/>
    </location>
</feature>
<gene>
    <name evidence="3" type="ORF">Sradi_5694300</name>
</gene>
<feature type="compositionally biased region" description="Polar residues" evidence="1">
    <location>
        <begin position="348"/>
        <end position="359"/>
    </location>
</feature>
<accession>A0AAW2L140</accession>
<reference evidence="3" key="2">
    <citation type="journal article" date="2024" name="Plant">
        <title>Genomic evolution and insights into agronomic trait innovations of Sesamum species.</title>
        <authorList>
            <person name="Miao H."/>
            <person name="Wang L."/>
            <person name="Qu L."/>
            <person name="Liu H."/>
            <person name="Sun Y."/>
            <person name="Le M."/>
            <person name="Wang Q."/>
            <person name="Wei S."/>
            <person name="Zheng Y."/>
            <person name="Lin W."/>
            <person name="Duan Y."/>
            <person name="Cao H."/>
            <person name="Xiong S."/>
            <person name="Wang X."/>
            <person name="Wei L."/>
            <person name="Li C."/>
            <person name="Ma Q."/>
            <person name="Ju M."/>
            <person name="Zhao R."/>
            <person name="Li G."/>
            <person name="Mu C."/>
            <person name="Tian Q."/>
            <person name="Mei H."/>
            <person name="Zhang T."/>
            <person name="Gao T."/>
            <person name="Zhang H."/>
        </authorList>
    </citation>
    <scope>NUCLEOTIDE SEQUENCE</scope>
    <source>
        <strain evidence="3">G02</strain>
    </source>
</reference>
<dbReference type="PANTHER" id="PTHR34059">
    <property type="entry name" value="EXPRESSED PROTEIN"/>
    <property type="match status" value="1"/>
</dbReference>
<dbReference type="InterPro" id="IPR008480">
    <property type="entry name" value="DUF761_pln"/>
</dbReference>
<evidence type="ECO:0000256" key="2">
    <source>
        <dbReference type="SAM" id="Phobius"/>
    </source>
</evidence>
<keyword evidence="2" id="KW-1133">Transmembrane helix</keyword>
<feature type="compositionally biased region" description="Acidic residues" evidence="1">
    <location>
        <begin position="445"/>
        <end position="459"/>
    </location>
</feature>
<dbReference type="Pfam" id="PF05553">
    <property type="entry name" value="DUF761"/>
    <property type="match status" value="1"/>
</dbReference>
<protein>
    <recommendedName>
        <fullName evidence="4">Hydroxyproline-rich glycoprotein family protein</fullName>
    </recommendedName>
</protein>
<evidence type="ECO:0000256" key="1">
    <source>
        <dbReference type="SAM" id="MobiDB-lite"/>
    </source>
</evidence>
<organism evidence="3">
    <name type="scientific">Sesamum radiatum</name>
    <name type="common">Black benniseed</name>
    <dbReference type="NCBI Taxonomy" id="300843"/>
    <lineage>
        <taxon>Eukaryota</taxon>
        <taxon>Viridiplantae</taxon>
        <taxon>Streptophyta</taxon>
        <taxon>Embryophyta</taxon>
        <taxon>Tracheophyta</taxon>
        <taxon>Spermatophyta</taxon>
        <taxon>Magnoliopsida</taxon>
        <taxon>eudicotyledons</taxon>
        <taxon>Gunneridae</taxon>
        <taxon>Pentapetalae</taxon>
        <taxon>asterids</taxon>
        <taxon>lamiids</taxon>
        <taxon>Lamiales</taxon>
        <taxon>Pedaliaceae</taxon>
        <taxon>Sesamum</taxon>
    </lineage>
</organism>
<feature type="region of interest" description="Disordered" evidence="1">
    <location>
        <begin position="180"/>
        <end position="223"/>
    </location>
</feature>
<evidence type="ECO:0008006" key="4">
    <source>
        <dbReference type="Google" id="ProtNLM"/>
    </source>
</evidence>
<dbReference type="EMBL" id="JACGWJ010000026">
    <property type="protein sequence ID" value="KAL0312950.1"/>
    <property type="molecule type" value="Genomic_DNA"/>
</dbReference>
<feature type="compositionally biased region" description="Low complexity" evidence="1">
    <location>
        <begin position="191"/>
        <end position="215"/>
    </location>
</feature>
<keyword evidence="2" id="KW-0812">Transmembrane</keyword>
<sequence>MADAVSHTSKPQMLAPQLPSDHANPSKFFTHFLYKAVLVTVFLVLLPFFPSLAPEFINQTLHARSWELLQLIFVGIAVSYGLFSKKNDETEKDTSAKLDNAQSYVSKLLQVSSVFDDESENQTVIDENKVQTWSSQYYRGEPVVVVAKENPVVKQENGVNSEIIQKPLLLPVRSLKQRVSEQNQAELGDESGQTNGSISRSSSGSGSKRYSGNSGKPRNGELGGLNVQKLEEKLEENVVLPSPIPWRSRSGRMEMKESEDGTLSPSLEEPELSRLDSRSVRPSRSNSSSKNLSPSPSVPAPQKLSPSTSFSSESQAKSREDAVRKKNFSSPPPPPPPPPPPFLRKSVLTKSNSSVTNNAAPPEKLLRRSVRSVPTEELSESEMEEPWPRMKKSVRTFRPNELVVGTEKQSIDYKTKFVEKKGYVDATESSKEERNALVDNILMETSDEDSEAETEDDYFEGSSGNGEAAADNSVNDVGPDVDKKADEFIAKFREQIRLQRIESIRRSTAQRAGKTLR</sequence>
<dbReference type="PANTHER" id="PTHR34059:SF1">
    <property type="entry name" value="EXPRESSED PROTEIN"/>
    <property type="match status" value="1"/>
</dbReference>
<dbReference type="AlphaFoldDB" id="A0AAW2L140"/>
<feature type="transmembrane region" description="Helical" evidence="2">
    <location>
        <begin position="32"/>
        <end position="53"/>
    </location>
</feature>
<evidence type="ECO:0000313" key="3">
    <source>
        <dbReference type="EMBL" id="KAL0312950.1"/>
    </source>
</evidence>
<feature type="compositionally biased region" description="Pro residues" evidence="1">
    <location>
        <begin position="330"/>
        <end position="342"/>
    </location>
</feature>